<proteinExistence type="predicted"/>
<accession>A0A8K1DZS2</accession>
<keyword evidence="2" id="KW-0934">Plastid</keyword>
<keyword evidence="1" id="KW-0472">Membrane</keyword>
<reference evidence="2" key="1">
    <citation type="submission" date="2019-08" db="EMBL/GenBank/DDBJ databases">
        <title>The complete chloroplast genome of Heteroplexis impressinervia.</title>
        <authorList>
            <person name="Na D."/>
        </authorList>
    </citation>
    <scope>NUCLEOTIDE SEQUENCE</scope>
</reference>
<dbReference type="GeneID" id="70676335"/>
<feature type="transmembrane region" description="Helical" evidence="1">
    <location>
        <begin position="9"/>
        <end position="26"/>
    </location>
</feature>
<protein>
    <submittedName>
        <fullName evidence="2">Ribosomal protein L36</fullName>
    </submittedName>
</protein>
<organism evidence="2">
    <name type="scientific">Heteroplexis impressinervia</name>
    <dbReference type="NCBI Taxonomy" id="2789018"/>
    <lineage>
        <taxon>Eukaryota</taxon>
        <taxon>Viridiplantae</taxon>
        <taxon>Streptophyta</taxon>
        <taxon>Embryophyta</taxon>
        <taxon>Tracheophyta</taxon>
        <taxon>Spermatophyta</taxon>
        <taxon>Magnoliopsida</taxon>
        <taxon>eudicotyledons</taxon>
        <taxon>Gunneridae</taxon>
        <taxon>Pentapetalae</taxon>
        <taxon>asterids</taxon>
        <taxon>campanulids</taxon>
        <taxon>Asterales</taxon>
        <taxon>Asteraceae</taxon>
        <taxon>Asteroideae</taxon>
        <taxon>Astereae</taxon>
        <taxon>North American clade</taxon>
        <taxon>Baccharidinae</taxon>
        <taxon>Heteroplexis</taxon>
    </lineage>
</organism>
<keyword evidence="1" id="KW-1133">Transmembrane helix</keyword>
<sequence>MFHKFYERKLLFSYLPLLTLILNPFFGRK</sequence>
<geneLocation type="chloroplast" evidence="2"/>
<keyword evidence="2" id="KW-0687">Ribonucleoprotein</keyword>
<dbReference type="GO" id="GO:0005840">
    <property type="term" value="C:ribosome"/>
    <property type="evidence" value="ECO:0007669"/>
    <property type="project" value="UniProtKB-KW"/>
</dbReference>
<gene>
    <name evidence="2" type="primary">rpl36</name>
</gene>
<dbReference type="RefSeq" id="YP_010247513.1">
    <property type="nucleotide sequence ID" value="NC_060295.1"/>
</dbReference>
<keyword evidence="2" id="KW-0150">Chloroplast</keyword>
<dbReference type="AlphaFoldDB" id="A0A8K1DZS2"/>
<evidence type="ECO:0000313" key="2">
    <source>
        <dbReference type="EMBL" id="QPD06555.1"/>
    </source>
</evidence>
<dbReference type="EMBL" id="MN367917">
    <property type="protein sequence ID" value="QPD06555.1"/>
    <property type="molecule type" value="Genomic_DNA"/>
</dbReference>
<keyword evidence="2" id="KW-0689">Ribosomal protein</keyword>
<name>A0A8K1DZS2_9ASTR</name>
<keyword evidence="1" id="KW-0812">Transmembrane</keyword>
<evidence type="ECO:0000256" key="1">
    <source>
        <dbReference type="SAM" id="Phobius"/>
    </source>
</evidence>